<proteinExistence type="predicted"/>
<accession>A0AAV5K3M5</accession>
<dbReference type="Proteomes" id="UP001054252">
    <property type="component" value="Unassembled WGS sequence"/>
</dbReference>
<evidence type="ECO:0000313" key="3">
    <source>
        <dbReference type="Proteomes" id="UP001054252"/>
    </source>
</evidence>
<protein>
    <submittedName>
        <fullName evidence="2">Uncharacterized protein</fullName>
    </submittedName>
</protein>
<keyword evidence="3" id="KW-1185">Reference proteome</keyword>
<evidence type="ECO:0000313" key="2">
    <source>
        <dbReference type="EMBL" id="GKV21564.1"/>
    </source>
</evidence>
<organism evidence="2 3">
    <name type="scientific">Rubroshorea leprosula</name>
    <dbReference type="NCBI Taxonomy" id="152421"/>
    <lineage>
        <taxon>Eukaryota</taxon>
        <taxon>Viridiplantae</taxon>
        <taxon>Streptophyta</taxon>
        <taxon>Embryophyta</taxon>
        <taxon>Tracheophyta</taxon>
        <taxon>Spermatophyta</taxon>
        <taxon>Magnoliopsida</taxon>
        <taxon>eudicotyledons</taxon>
        <taxon>Gunneridae</taxon>
        <taxon>Pentapetalae</taxon>
        <taxon>rosids</taxon>
        <taxon>malvids</taxon>
        <taxon>Malvales</taxon>
        <taxon>Dipterocarpaceae</taxon>
        <taxon>Rubroshorea</taxon>
    </lineage>
</organism>
<name>A0AAV5K3M5_9ROSI</name>
<feature type="region of interest" description="Disordered" evidence="1">
    <location>
        <begin position="122"/>
        <end position="163"/>
    </location>
</feature>
<dbReference type="AlphaFoldDB" id="A0AAV5K3M5"/>
<sequence>MAWSYSHRHTGGVCSVQGACHATSWSANADTKAGASMSMGASGSASGSVDAGMLDDGVGIAIRGCDYDTYAYKGTSARCGMARGTRARKCKHGHERDMERSKGGLGMSSQCQCHDRGMGSWSRHANARRNDQGRPHSVPCAQRKKCQHERNTRGYGVDNFAAD</sequence>
<feature type="region of interest" description="Disordered" evidence="1">
    <location>
        <begin position="92"/>
        <end position="111"/>
    </location>
</feature>
<comment type="caution">
    <text evidence="2">The sequence shown here is derived from an EMBL/GenBank/DDBJ whole genome shotgun (WGS) entry which is preliminary data.</text>
</comment>
<gene>
    <name evidence="2" type="ORF">SLEP1_g31534</name>
</gene>
<reference evidence="2 3" key="1">
    <citation type="journal article" date="2021" name="Commun. Biol.">
        <title>The genome of Shorea leprosula (Dipterocarpaceae) highlights the ecological relevance of drought in aseasonal tropical rainforests.</title>
        <authorList>
            <person name="Ng K.K.S."/>
            <person name="Kobayashi M.J."/>
            <person name="Fawcett J.A."/>
            <person name="Hatakeyama M."/>
            <person name="Paape T."/>
            <person name="Ng C.H."/>
            <person name="Ang C.C."/>
            <person name="Tnah L.H."/>
            <person name="Lee C.T."/>
            <person name="Nishiyama T."/>
            <person name="Sese J."/>
            <person name="O'Brien M.J."/>
            <person name="Copetti D."/>
            <person name="Mohd Noor M.I."/>
            <person name="Ong R.C."/>
            <person name="Putra M."/>
            <person name="Sireger I.Z."/>
            <person name="Indrioko S."/>
            <person name="Kosugi Y."/>
            <person name="Izuno A."/>
            <person name="Isagi Y."/>
            <person name="Lee S.L."/>
            <person name="Shimizu K.K."/>
        </authorList>
    </citation>
    <scope>NUCLEOTIDE SEQUENCE [LARGE SCALE GENOMIC DNA]</scope>
    <source>
        <strain evidence="2">214</strain>
    </source>
</reference>
<evidence type="ECO:0000256" key="1">
    <source>
        <dbReference type="SAM" id="MobiDB-lite"/>
    </source>
</evidence>
<dbReference type="EMBL" id="BPVZ01000058">
    <property type="protein sequence ID" value="GKV21564.1"/>
    <property type="molecule type" value="Genomic_DNA"/>
</dbReference>